<evidence type="ECO:0000256" key="4">
    <source>
        <dbReference type="ARBA" id="ARBA00022825"/>
    </source>
</evidence>
<sequence length="404" mass="41966">MPEETAFPNPWALDPRIRRTGDTYYFAGELLVASQDVPRVDALLGPVRTLRTADDDPLTGFVTRIAVPGGDDGDETDLPSLVSSMRSLPQGPRVGLNHAFAVNTAGPITGQPKLHGGLASDPLPVPDQPRAGETTPCRPVRVAVIDTGFDPAALTMPVFGKPFKHHGHELDRVYLDPAARRIGLMGGHGTATAGVVARYARNCELMSIQVLSVDGITDEVNLAAGILRARDAGAEIITMSLGGVFEGDTPPVALEMVLDSLPAETVVVAAAGNVASATPNFYPASRPGVISVAAVDTTGPVAAPAGFSNTGNWITACAPGVRVHLPYVSGTWDHGTQPLTFAGQVAWSGTSFATPYVAARIAAATTAGQSCRDAADLLLKALSDPFPGYGRYLAAPDGFVHPAP</sequence>
<evidence type="ECO:0000256" key="3">
    <source>
        <dbReference type="ARBA" id="ARBA00022801"/>
    </source>
</evidence>
<dbReference type="PANTHER" id="PTHR43806">
    <property type="entry name" value="PEPTIDASE S8"/>
    <property type="match status" value="1"/>
</dbReference>
<name>A0ABQ3XPN4_9ACTN</name>
<dbReference type="InterPro" id="IPR015500">
    <property type="entry name" value="Peptidase_S8_subtilisin-rel"/>
</dbReference>
<keyword evidence="4 5" id="KW-0720">Serine protease</keyword>
<dbReference type="CDD" id="cd00306">
    <property type="entry name" value="Peptidases_S8_S53"/>
    <property type="match status" value="1"/>
</dbReference>
<dbReference type="EMBL" id="BOMG01000108">
    <property type="protein sequence ID" value="GID60464.1"/>
    <property type="molecule type" value="Genomic_DNA"/>
</dbReference>
<accession>A0ABQ3XPN4</accession>
<gene>
    <name evidence="7" type="ORF">Aco03nite_088680</name>
</gene>
<keyword evidence="2 5" id="KW-0645">Protease</keyword>
<comment type="caution">
    <text evidence="7">The sequence shown here is derived from an EMBL/GenBank/DDBJ whole genome shotgun (WGS) entry which is preliminary data.</text>
</comment>
<feature type="active site" description="Charge relay system" evidence="5">
    <location>
        <position position="351"/>
    </location>
</feature>
<evidence type="ECO:0000256" key="1">
    <source>
        <dbReference type="ARBA" id="ARBA00011073"/>
    </source>
</evidence>
<dbReference type="PROSITE" id="PS51892">
    <property type="entry name" value="SUBTILASE"/>
    <property type="match status" value="1"/>
</dbReference>
<keyword evidence="3 5" id="KW-0378">Hydrolase</keyword>
<protein>
    <submittedName>
        <fullName evidence="7">Serine protease</fullName>
    </submittedName>
</protein>
<dbReference type="Pfam" id="PF00082">
    <property type="entry name" value="Peptidase_S8"/>
    <property type="match status" value="1"/>
</dbReference>
<comment type="similarity">
    <text evidence="1 5">Belongs to the peptidase S8 family.</text>
</comment>
<keyword evidence="8" id="KW-1185">Reference proteome</keyword>
<dbReference type="PROSITE" id="PS00138">
    <property type="entry name" value="SUBTILASE_SER"/>
    <property type="match status" value="1"/>
</dbReference>
<evidence type="ECO:0000256" key="5">
    <source>
        <dbReference type="PROSITE-ProRule" id="PRU01240"/>
    </source>
</evidence>
<reference evidence="7 8" key="1">
    <citation type="submission" date="2021-01" db="EMBL/GenBank/DDBJ databases">
        <title>Whole genome shotgun sequence of Actinoplanes couchii NBRC 106145.</title>
        <authorList>
            <person name="Komaki H."/>
            <person name="Tamura T."/>
        </authorList>
    </citation>
    <scope>NUCLEOTIDE SEQUENCE [LARGE SCALE GENOMIC DNA]</scope>
    <source>
        <strain evidence="7 8">NBRC 106145</strain>
    </source>
</reference>
<feature type="active site" description="Charge relay system" evidence="5">
    <location>
        <position position="188"/>
    </location>
</feature>
<evidence type="ECO:0000313" key="8">
    <source>
        <dbReference type="Proteomes" id="UP000612282"/>
    </source>
</evidence>
<dbReference type="InterPro" id="IPR036852">
    <property type="entry name" value="Peptidase_S8/S53_dom_sf"/>
</dbReference>
<feature type="active site" description="Charge relay system" evidence="5">
    <location>
        <position position="146"/>
    </location>
</feature>
<dbReference type="PRINTS" id="PR00723">
    <property type="entry name" value="SUBTILISIN"/>
</dbReference>
<evidence type="ECO:0000256" key="2">
    <source>
        <dbReference type="ARBA" id="ARBA00022670"/>
    </source>
</evidence>
<dbReference type="PANTHER" id="PTHR43806:SF11">
    <property type="entry name" value="CEREVISIN-RELATED"/>
    <property type="match status" value="1"/>
</dbReference>
<organism evidence="7 8">
    <name type="scientific">Actinoplanes couchii</name>
    <dbReference type="NCBI Taxonomy" id="403638"/>
    <lineage>
        <taxon>Bacteria</taxon>
        <taxon>Bacillati</taxon>
        <taxon>Actinomycetota</taxon>
        <taxon>Actinomycetes</taxon>
        <taxon>Micromonosporales</taxon>
        <taxon>Micromonosporaceae</taxon>
        <taxon>Actinoplanes</taxon>
    </lineage>
</organism>
<dbReference type="GO" id="GO:0008233">
    <property type="term" value="F:peptidase activity"/>
    <property type="evidence" value="ECO:0007669"/>
    <property type="project" value="UniProtKB-KW"/>
</dbReference>
<dbReference type="SUPFAM" id="SSF52743">
    <property type="entry name" value="Subtilisin-like"/>
    <property type="match status" value="1"/>
</dbReference>
<evidence type="ECO:0000313" key="7">
    <source>
        <dbReference type="EMBL" id="GID60464.1"/>
    </source>
</evidence>
<dbReference type="Proteomes" id="UP000612282">
    <property type="component" value="Unassembled WGS sequence"/>
</dbReference>
<proteinExistence type="inferred from homology"/>
<dbReference type="InterPro" id="IPR000209">
    <property type="entry name" value="Peptidase_S8/S53_dom"/>
</dbReference>
<dbReference type="InterPro" id="IPR050131">
    <property type="entry name" value="Peptidase_S8_subtilisin-like"/>
</dbReference>
<feature type="domain" description="Peptidase S8/S53" evidence="6">
    <location>
        <begin position="140"/>
        <end position="367"/>
    </location>
</feature>
<dbReference type="GO" id="GO:0006508">
    <property type="term" value="P:proteolysis"/>
    <property type="evidence" value="ECO:0007669"/>
    <property type="project" value="UniProtKB-KW"/>
</dbReference>
<dbReference type="InterPro" id="IPR023828">
    <property type="entry name" value="Peptidase_S8_Ser-AS"/>
</dbReference>
<dbReference type="RefSeq" id="WP_203807499.1">
    <property type="nucleotide sequence ID" value="NZ_BAAAQE010000112.1"/>
</dbReference>
<dbReference type="Gene3D" id="3.40.50.200">
    <property type="entry name" value="Peptidase S8/S53 domain"/>
    <property type="match status" value="1"/>
</dbReference>
<evidence type="ECO:0000259" key="6">
    <source>
        <dbReference type="Pfam" id="PF00082"/>
    </source>
</evidence>